<dbReference type="PANTHER" id="PTHR34124">
    <property type="entry name" value="F16B3.27 PROTEIN-RELATED"/>
    <property type="match status" value="1"/>
</dbReference>
<dbReference type="Proteomes" id="UP001179952">
    <property type="component" value="Unassembled WGS sequence"/>
</dbReference>
<name>A0AAV9AQT5_ACOGR</name>
<proteinExistence type="predicted"/>
<organism evidence="1 2">
    <name type="scientific">Acorus gramineus</name>
    <name type="common">Dwarf sweet flag</name>
    <dbReference type="NCBI Taxonomy" id="55184"/>
    <lineage>
        <taxon>Eukaryota</taxon>
        <taxon>Viridiplantae</taxon>
        <taxon>Streptophyta</taxon>
        <taxon>Embryophyta</taxon>
        <taxon>Tracheophyta</taxon>
        <taxon>Spermatophyta</taxon>
        <taxon>Magnoliopsida</taxon>
        <taxon>Liliopsida</taxon>
        <taxon>Acoraceae</taxon>
        <taxon>Acorus</taxon>
    </lineage>
</organism>
<dbReference type="AlphaFoldDB" id="A0AAV9AQT5"/>
<comment type="caution">
    <text evidence="1">The sequence shown here is derived from an EMBL/GenBank/DDBJ whole genome shotgun (WGS) entry which is preliminary data.</text>
</comment>
<keyword evidence="2" id="KW-1185">Reference proteome</keyword>
<accession>A0AAV9AQT5</accession>
<dbReference type="PANTHER" id="PTHR34124:SF2">
    <property type="entry name" value="F16B3.27 PROTEIN-RELATED"/>
    <property type="match status" value="1"/>
</dbReference>
<evidence type="ECO:0000313" key="2">
    <source>
        <dbReference type="Proteomes" id="UP001179952"/>
    </source>
</evidence>
<evidence type="ECO:0000313" key="1">
    <source>
        <dbReference type="EMBL" id="KAK1266744.1"/>
    </source>
</evidence>
<protein>
    <submittedName>
        <fullName evidence="1">Uncharacterized protein</fullName>
    </submittedName>
</protein>
<sequence>MSNYILIGAATSCAFLTLSLRLIPSLSGLSLIALVLAFVLNYYDYVEGGTEGFNGLRRSGKVGHHEELNDWPWPFQV</sequence>
<reference evidence="1" key="2">
    <citation type="submission" date="2023-06" db="EMBL/GenBank/DDBJ databases">
        <authorList>
            <person name="Ma L."/>
            <person name="Liu K.-W."/>
            <person name="Li Z."/>
            <person name="Hsiao Y.-Y."/>
            <person name="Qi Y."/>
            <person name="Fu T."/>
            <person name="Tang G."/>
            <person name="Zhang D."/>
            <person name="Sun W.-H."/>
            <person name="Liu D.-K."/>
            <person name="Li Y."/>
            <person name="Chen G.-Z."/>
            <person name="Liu X.-D."/>
            <person name="Liao X.-Y."/>
            <person name="Jiang Y.-T."/>
            <person name="Yu X."/>
            <person name="Hao Y."/>
            <person name="Huang J."/>
            <person name="Zhao X.-W."/>
            <person name="Ke S."/>
            <person name="Chen Y.-Y."/>
            <person name="Wu W.-L."/>
            <person name="Hsu J.-L."/>
            <person name="Lin Y.-F."/>
            <person name="Huang M.-D."/>
            <person name="Li C.-Y."/>
            <person name="Huang L."/>
            <person name="Wang Z.-W."/>
            <person name="Zhao X."/>
            <person name="Zhong W.-Y."/>
            <person name="Peng D.-H."/>
            <person name="Ahmad S."/>
            <person name="Lan S."/>
            <person name="Zhang J.-S."/>
            <person name="Tsai W.-C."/>
            <person name="Van De Peer Y."/>
            <person name="Liu Z.-J."/>
        </authorList>
    </citation>
    <scope>NUCLEOTIDE SEQUENCE</scope>
    <source>
        <strain evidence="1">SCP</strain>
        <tissue evidence="1">Leaves</tissue>
    </source>
</reference>
<dbReference type="EMBL" id="JAUJYN010000007">
    <property type="protein sequence ID" value="KAK1266744.1"/>
    <property type="molecule type" value="Genomic_DNA"/>
</dbReference>
<reference evidence="1" key="1">
    <citation type="journal article" date="2023" name="Nat. Commun.">
        <title>Diploid and tetraploid genomes of Acorus and the evolution of monocots.</title>
        <authorList>
            <person name="Ma L."/>
            <person name="Liu K.W."/>
            <person name="Li Z."/>
            <person name="Hsiao Y.Y."/>
            <person name="Qi Y."/>
            <person name="Fu T."/>
            <person name="Tang G.D."/>
            <person name="Zhang D."/>
            <person name="Sun W.H."/>
            <person name="Liu D.K."/>
            <person name="Li Y."/>
            <person name="Chen G.Z."/>
            <person name="Liu X.D."/>
            <person name="Liao X.Y."/>
            <person name="Jiang Y.T."/>
            <person name="Yu X."/>
            <person name="Hao Y."/>
            <person name="Huang J."/>
            <person name="Zhao X.W."/>
            <person name="Ke S."/>
            <person name="Chen Y.Y."/>
            <person name="Wu W.L."/>
            <person name="Hsu J.L."/>
            <person name="Lin Y.F."/>
            <person name="Huang M.D."/>
            <person name="Li C.Y."/>
            <person name="Huang L."/>
            <person name="Wang Z.W."/>
            <person name="Zhao X."/>
            <person name="Zhong W.Y."/>
            <person name="Peng D.H."/>
            <person name="Ahmad S."/>
            <person name="Lan S."/>
            <person name="Zhang J.S."/>
            <person name="Tsai W.C."/>
            <person name="Van de Peer Y."/>
            <person name="Liu Z.J."/>
        </authorList>
    </citation>
    <scope>NUCLEOTIDE SEQUENCE</scope>
    <source>
        <strain evidence="1">SCP</strain>
    </source>
</reference>
<gene>
    <name evidence="1" type="ORF">QJS04_geneDACA015560</name>
</gene>